<evidence type="ECO:0000313" key="1">
    <source>
        <dbReference type="EMBL" id="MTH61149.1"/>
    </source>
</evidence>
<evidence type="ECO:0000313" key="2">
    <source>
        <dbReference type="Proteomes" id="UP000449846"/>
    </source>
</evidence>
<organism evidence="1 2">
    <name type="scientific">Paracoccus litorisediminis</name>
    <dbReference type="NCBI Taxonomy" id="2006130"/>
    <lineage>
        <taxon>Bacteria</taxon>
        <taxon>Pseudomonadati</taxon>
        <taxon>Pseudomonadota</taxon>
        <taxon>Alphaproteobacteria</taxon>
        <taxon>Rhodobacterales</taxon>
        <taxon>Paracoccaceae</taxon>
        <taxon>Paracoccus</taxon>
    </lineage>
</organism>
<protein>
    <submittedName>
        <fullName evidence="1">Uncharacterized protein</fullName>
    </submittedName>
</protein>
<dbReference type="RefSeq" id="WP_155041091.1">
    <property type="nucleotide sequence ID" value="NZ_WMIG01000013.1"/>
</dbReference>
<dbReference type="AlphaFoldDB" id="A0A844HPT6"/>
<name>A0A844HPT6_9RHOB</name>
<dbReference type="Proteomes" id="UP000449846">
    <property type="component" value="Unassembled WGS sequence"/>
</dbReference>
<proteinExistence type="predicted"/>
<comment type="caution">
    <text evidence="1">The sequence shown here is derived from an EMBL/GenBank/DDBJ whole genome shotgun (WGS) entry which is preliminary data.</text>
</comment>
<gene>
    <name evidence="1" type="ORF">GL300_18220</name>
</gene>
<accession>A0A844HPT6</accession>
<dbReference type="EMBL" id="WMIG01000013">
    <property type="protein sequence ID" value="MTH61149.1"/>
    <property type="molecule type" value="Genomic_DNA"/>
</dbReference>
<keyword evidence="2" id="KW-1185">Reference proteome</keyword>
<reference evidence="1 2" key="1">
    <citation type="submission" date="2019-11" db="EMBL/GenBank/DDBJ databases">
        <authorList>
            <person name="Dong K."/>
        </authorList>
    </citation>
    <scope>NUCLEOTIDE SEQUENCE [LARGE SCALE GENOMIC DNA]</scope>
    <source>
        <strain evidence="1 2">NBRC 112902</strain>
    </source>
</reference>
<sequence>MQVMEHISATERRIIRRVLTNISDLLTKHPGLTVNVHDEAEMVYSGPFDRKKIEEEIGHTGMTTITVKVPATQHPVVRATVLFIHGNEEDVLSDSGCSEGGEWLEQAMCVGEPE</sequence>